<evidence type="ECO:0000256" key="9">
    <source>
        <dbReference type="ARBA" id="ARBA00016808"/>
    </source>
</evidence>
<dbReference type="SUPFAM" id="SSF63829">
    <property type="entry name" value="Calcium-dependent phosphotriesterase"/>
    <property type="match status" value="1"/>
</dbReference>
<protein>
    <recommendedName>
        <fullName evidence="9">Regucalcin</fullName>
        <ecNumber evidence="8">3.1.1.17</ecNumber>
    </recommendedName>
    <alternativeName>
        <fullName evidence="14">Gluconolactonase</fullName>
    </alternativeName>
</protein>
<name>A0ABV9F5J6_9BACL</name>
<feature type="domain" description="SMP-30/Gluconolactonase/LRE-like region" evidence="15">
    <location>
        <begin position="13"/>
        <end position="256"/>
    </location>
</feature>
<evidence type="ECO:0000259" key="15">
    <source>
        <dbReference type="Pfam" id="PF08450"/>
    </source>
</evidence>
<gene>
    <name evidence="16" type="ORF">ACFO3S_03000</name>
</gene>
<comment type="catalytic activity">
    <reaction evidence="1">
        <text>D-glucono-1,5-lactone + H2O = D-gluconate + H(+)</text>
        <dbReference type="Rhea" id="RHEA:10440"/>
        <dbReference type="ChEBI" id="CHEBI:15377"/>
        <dbReference type="ChEBI" id="CHEBI:15378"/>
        <dbReference type="ChEBI" id="CHEBI:16217"/>
        <dbReference type="ChEBI" id="CHEBI:18391"/>
        <dbReference type="EC" id="3.1.1.17"/>
    </reaction>
</comment>
<evidence type="ECO:0000256" key="5">
    <source>
        <dbReference type="ARBA" id="ARBA00001947"/>
    </source>
</evidence>
<comment type="cofactor">
    <cofactor evidence="5">
        <name>Zn(2+)</name>
        <dbReference type="ChEBI" id="CHEBI:29105"/>
    </cofactor>
</comment>
<keyword evidence="11" id="KW-0479">Metal-binding</keyword>
<evidence type="ECO:0000256" key="10">
    <source>
        <dbReference type="ARBA" id="ARBA00022490"/>
    </source>
</evidence>
<dbReference type="InterPro" id="IPR013658">
    <property type="entry name" value="SGL"/>
</dbReference>
<keyword evidence="10" id="KW-0963">Cytoplasm</keyword>
<evidence type="ECO:0000256" key="7">
    <source>
        <dbReference type="ARBA" id="ARBA00008853"/>
    </source>
</evidence>
<dbReference type="PANTHER" id="PTHR10907:SF47">
    <property type="entry name" value="REGUCALCIN"/>
    <property type="match status" value="1"/>
</dbReference>
<evidence type="ECO:0000256" key="2">
    <source>
        <dbReference type="ARBA" id="ARBA00001913"/>
    </source>
</evidence>
<keyword evidence="12 16" id="KW-0378">Hydrolase</keyword>
<dbReference type="InterPro" id="IPR011042">
    <property type="entry name" value="6-blade_b-propeller_TolB-like"/>
</dbReference>
<evidence type="ECO:0000256" key="6">
    <source>
        <dbReference type="ARBA" id="ARBA00004496"/>
    </source>
</evidence>
<proteinExistence type="inferred from homology"/>
<keyword evidence="17" id="KW-1185">Reference proteome</keyword>
<organism evidence="16 17">
    <name type="scientific">Cohnella hongkongensis</name>
    <dbReference type="NCBI Taxonomy" id="178337"/>
    <lineage>
        <taxon>Bacteria</taxon>
        <taxon>Bacillati</taxon>
        <taxon>Bacillota</taxon>
        <taxon>Bacilli</taxon>
        <taxon>Bacillales</taxon>
        <taxon>Paenibacillaceae</taxon>
        <taxon>Cohnella</taxon>
    </lineage>
</organism>
<comment type="cofactor">
    <cofactor evidence="2">
        <name>Ca(2+)</name>
        <dbReference type="ChEBI" id="CHEBI:29108"/>
    </cofactor>
</comment>
<comment type="caution">
    <text evidence="16">The sequence shown here is derived from an EMBL/GenBank/DDBJ whole genome shotgun (WGS) entry which is preliminary data.</text>
</comment>
<keyword evidence="13" id="KW-0106">Calcium</keyword>
<evidence type="ECO:0000256" key="1">
    <source>
        <dbReference type="ARBA" id="ARBA00001589"/>
    </source>
</evidence>
<dbReference type="GO" id="GO:0016787">
    <property type="term" value="F:hydrolase activity"/>
    <property type="evidence" value="ECO:0007669"/>
    <property type="project" value="UniProtKB-KW"/>
</dbReference>
<dbReference type="PRINTS" id="PR01791">
    <property type="entry name" value="REGUCALCIN"/>
</dbReference>
<dbReference type="Gene3D" id="2.120.10.30">
    <property type="entry name" value="TolB, C-terminal domain"/>
    <property type="match status" value="1"/>
</dbReference>
<dbReference type="InterPro" id="IPR008367">
    <property type="entry name" value="Regucalcin"/>
</dbReference>
<dbReference type="EMBL" id="JBHSEP010000001">
    <property type="protein sequence ID" value="MFC4597197.1"/>
    <property type="molecule type" value="Genomic_DNA"/>
</dbReference>
<reference evidence="17" key="1">
    <citation type="journal article" date="2019" name="Int. J. Syst. Evol. Microbiol.">
        <title>The Global Catalogue of Microorganisms (GCM) 10K type strain sequencing project: providing services to taxonomists for standard genome sequencing and annotation.</title>
        <authorList>
            <consortium name="The Broad Institute Genomics Platform"/>
            <consortium name="The Broad Institute Genome Sequencing Center for Infectious Disease"/>
            <person name="Wu L."/>
            <person name="Ma J."/>
        </authorList>
    </citation>
    <scope>NUCLEOTIDE SEQUENCE [LARGE SCALE GENOMIC DNA]</scope>
    <source>
        <strain evidence="17">CCUG 49571</strain>
    </source>
</reference>
<comment type="subcellular location">
    <subcellularLocation>
        <location evidence="6">Cytoplasm</location>
    </subcellularLocation>
</comment>
<dbReference type="PRINTS" id="PR01790">
    <property type="entry name" value="SMP30FAMILY"/>
</dbReference>
<evidence type="ECO:0000256" key="11">
    <source>
        <dbReference type="ARBA" id="ARBA00022723"/>
    </source>
</evidence>
<dbReference type="PANTHER" id="PTHR10907">
    <property type="entry name" value="REGUCALCIN"/>
    <property type="match status" value="1"/>
</dbReference>
<dbReference type="InterPro" id="IPR005511">
    <property type="entry name" value="SMP-30"/>
</dbReference>
<dbReference type="Proteomes" id="UP001596028">
    <property type="component" value="Unassembled WGS sequence"/>
</dbReference>
<comment type="cofactor">
    <cofactor evidence="3">
        <name>Mn(2+)</name>
        <dbReference type="ChEBI" id="CHEBI:29035"/>
    </cofactor>
</comment>
<comment type="cofactor">
    <cofactor evidence="4">
        <name>Mg(2+)</name>
        <dbReference type="ChEBI" id="CHEBI:18420"/>
    </cofactor>
</comment>
<evidence type="ECO:0000256" key="14">
    <source>
        <dbReference type="ARBA" id="ARBA00032464"/>
    </source>
</evidence>
<comment type="similarity">
    <text evidence="7">Belongs to the SMP-30/CGR1 family.</text>
</comment>
<sequence>MRPELVLDAQATLGEGPCWDEALNGLWWVDIAEKRLHLFRPAENANQTFQLEQQVGTVAPRTAGSVVVALQDGLYVLDLRTRALDRLANNEDGRTDNRFNDGKCDPSGRLWVGTLNLNGEQGAGSLYRLDASGELRRMKAGVSVSNGLGWSPDHTRMYWIDSPTRQVTAFDYDPATGEIGHPETVVRFREEDGVPDGMTTDEEGMLWIAHWDGGQVSRWDPRTGERLESIPIPAPRVTSCAFGGPDRRDLYVTTARIRLDEATLRQYPHSGGVFRIRTSVTGMRAFPFCG</sequence>
<evidence type="ECO:0000256" key="12">
    <source>
        <dbReference type="ARBA" id="ARBA00022801"/>
    </source>
</evidence>
<evidence type="ECO:0000256" key="3">
    <source>
        <dbReference type="ARBA" id="ARBA00001936"/>
    </source>
</evidence>
<accession>A0ABV9F5J6</accession>
<dbReference type="RefSeq" id="WP_378092057.1">
    <property type="nucleotide sequence ID" value="NZ_JBHSEP010000001.1"/>
</dbReference>
<evidence type="ECO:0000256" key="13">
    <source>
        <dbReference type="ARBA" id="ARBA00022837"/>
    </source>
</evidence>
<dbReference type="Pfam" id="PF08450">
    <property type="entry name" value="SGL"/>
    <property type="match status" value="1"/>
</dbReference>
<evidence type="ECO:0000313" key="16">
    <source>
        <dbReference type="EMBL" id="MFC4597197.1"/>
    </source>
</evidence>
<evidence type="ECO:0000256" key="4">
    <source>
        <dbReference type="ARBA" id="ARBA00001946"/>
    </source>
</evidence>
<evidence type="ECO:0000313" key="17">
    <source>
        <dbReference type="Proteomes" id="UP001596028"/>
    </source>
</evidence>
<dbReference type="EC" id="3.1.1.17" evidence="8"/>
<evidence type="ECO:0000256" key="8">
    <source>
        <dbReference type="ARBA" id="ARBA00013227"/>
    </source>
</evidence>